<dbReference type="GO" id="GO:0004674">
    <property type="term" value="F:protein serine/threonine kinase activity"/>
    <property type="evidence" value="ECO:0007669"/>
    <property type="project" value="UniProtKB-EC"/>
</dbReference>
<protein>
    <recommendedName>
        <fullName evidence="6">EKC/KEOPS complex subunit BUD32</fullName>
        <ecNumber evidence="4">2.7.11.1</ecNumber>
    </recommendedName>
    <alternativeName>
        <fullName evidence="7 8">Atypical Serine/threonine protein kinase BUD32</fullName>
    </alternativeName>
    <alternativeName>
        <fullName evidence="5">EKC/KEOPS complex subunit bud32</fullName>
    </alternativeName>
</protein>
<dbReference type="InterPro" id="IPR008266">
    <property type="entry name" value="Tyr_kinase_AS"/>
</dbReference>
<evidence type="ECO:0000256" key="10">
    <source>
        <dbReference type="ARBA" id="ARBA00048679"/>
    </source>
</evidence>
<evidence type="ECO:0000256" key="9">
    <source>
        <dbReference type="ARBA" id="ARBA00047899"/>
    </source>
</evidence>
<dbReference type="Pfam" id="PF00069">
    <property type="entry name" value="Pkinase"/>
    <property type="match status" value="1"/>
</dbReference>
<comment type="catalytic activity">
    <reaction evidence="9">
        <text>L-threonyl-[protein] + ATP = O-phospho-L-threonyl-[protein] + ADP + H(+)</text>
        <dbReference type="Rhea" id="RHEA:46608"/>
        <dbReference type="Rhea" id="RHEA-COMP:11060"/>
        <dbReference type="Rhea" id="RHEA-COMP:11605"/>
        <dbReference type="ChEBI" id="CHEBI:15378"/>
        <dbReference type="ChEBI" id="CHEBI:30013"/>
        <dbReference type="ChEBI" id="CHEBI:30616"/>
        <dbReference type="ChEBI" id="CHEBI:61977"/>
        <dbReference type="ChEBI" id="CHEBI:456216"/>
        <dbReference type="EC" id="2.7.11.1"/>
    </reaction>
</comment>
<sequence>MDDDNVVAYIYPALGTPGYRGAVRCIEENTANPGYLPPTCRGPQVPEAQHGPPDIFARRGREATVDEEDQDEEEHDDLRYEACIKVTFDHIPKTTYGLRAGRNDVAELRLVKLPGVSFLHFALTFDANYRLVVRDLGSTCGTTVIYDRLERARRSHFDWIVGGSDFLEGVSRIIVKVAKSVQFQLVVPRHDIQSESYKAKVDRFRAGTADTEQLLDLGRVGLLSRVRTELPSGVQTPSPRAAKEVTVRKEIGHGTFAVVYRVWNVSTGEQYAHKIPKGNAFDAGAWERETRIMDRIDHKHIVALLNSSPPPSPWLHLEYLPEGSVGDHLKAGRPFSHFECKQILAQASDALTYLHTLEPQIVHRDVTTNNILILHRRPGDLFIKFADFGLSREGDAFRTICGTYLYLAPEVYEANAIPLDRRPTYTALVDVWSLGVVLVELLVGLPKHGGMKSMGVEWCRRVRQRVESVPGLERDELLELVREWMLCLRPEGRKSATECRKEALRLLDSNNEERNGGVSGGHCLGSFGSEASTIRLGEAQGSGELSAGSSSLSRYIISDAERGVGSCIAPSPEATSVHAGELLTRLVDPEDSLFYKSNFGEDSNDGRFSDAGDSGSASTTVIAYKPQDEQVEGSPRSVLEVATAVETDDLENRLCINPLQELLTDALRAIAEETGMAIGDDADATLSSVKRSRATSSSRAGACYRSINCATTTSPSPTATPYAANRQAMTTQLSVDHVLSLPLDKRHEFVKQNLSSEDTLNIDNITGWEDLPDGERDLLAPLLLAAVHETAPTAPTVGPVDATDLAALLARIPSDRERHTITTHYPSPSRSSTAEPLEAHDYETKCYHALLHDGCRPLFPISLLAQVETSPDAYRDLLRPWMRYPDTSDSEDWQVFSRQRDRWKQFRTWQLRIRRQTPSFSAYLEEYRRDCEMSGESPEQTDRPEFEQIARRLWEREYDYGPPQLHDSPEAVFSRYAGAARTLLADHGFIQPFQLQADSEQQDQWTTFVEYLAFECYFLEKLDVAARKLQKKPSRAPKYQTARAEVEHQQHRVHWVRSEISKIEAELNAAGKSNGSNLGRSGKRKLIDDGVGVDGAPPPVVKRRRTDETQKMVAGWSNNSRITRRKKRRLSGDDDAAEPKLKTAEKVAGRSDNTRTARSKKRKLLADEVPPEPKLKIEEVTDESNHPRARSRKSRKGIHEKNGSAAPGTVLQSLVSKVDTRSRPRRESKHERLKTLRPRANGEVVSVRGLKTRGGQEAQRLATLNP</sequence>
<evidence type="ECO:0000313" key="15">
    <source>
        <dbReference type="Proteomes" id="UP000799779"/>
    </source>
</evidence>
<keyword evidence="15" id="KW-1185">Reference proteome</keyword>
<evidence type="ECO:0000313" key="14">
    <source>
        <dbReference type="EMBL" id="KAF2005444.1"/>
    </source>
</evidence>
<accession>A0A6A5WWW4</accession>
<comment type="function">
    <text evidence="1">Component of the EKC/KEOPS complex that is required for the formation of a threonylcarbamoyl group on adenosine at position 37 (t(6)A37) in tRNAs that read codons beginning with adenine. The complex is probably involved in the transfer of the threonylcarbamoyl moiety of threonylcarbamoyl-AMP (TC-AMP) to the N6 group of A37. BUD32 has ATPase activity in the context of the EKC/KEOPS complex and likely plays a supporting role to the catalytic subunit KAE1. The EKC/KEOPS complex also promotes both telomere uncapping and telomere elongation. The complex is required for efficient recruitment of transcriptional coactivators.</text>
</comment>
<dbReference type="PROSITE" id="PS50011">
    <property type="entry name" value="PROTEIN_KINASE_DOM"/>
    <property type="match status" value="1"/>
</dbReference>
<proteinExistence type="inferred from homology"/>
<evidence type="ECO:0000256" key="8">
    <source>
        <dbReference type="ARBA" id="ARBA00033194"/>
    </source>
</evidence>
<dbReference type="PANTHER" id="PTHR24361">
    <property type="entry name" value="MITOGEN-ACTIVATED KINASE KINASE KINASE"/>
    <property type="match status" value="1"/>
</dbReference>
<organism evidence="14 15">
    <name type="scientific">Amniculicola lignicola CBS 123094</name>
    <dbReference type="NCBI Taxonomy" id="1392246"/>
    <lineage>
        <taxon>Eukaryota</taxon>
        <taxon>Fungi</taxon>
        <taxon>Dikarya</taxon>
        <taxon>Ascomycota</taxon>
        <taxon>Pezizomycotina</taxon>
        <taxon>Dothideomycetes</taxon>
        <taxon>Pleosporomycetidae</taxon>
        <taxon>Pleosporales</taxon>
        <taxon>Amniculicolaceae</taxon>
        <taxon>Amniculicola</taxon>
    </lineage>
</organism>
<evidence type="ECO:0000256" key="4">
    <source>
        <dbReference type="ARBA" id="ARBA00012513"/>
    </source>
</evidence>
<dbReference type="EC" id="2.7.11.1" evidence="4"/>
<evidence type="ECO:0000256" key="7">
    <source>
        <dbReference type="ARBA" id="ARBA00030980"/>
    </source>
</evidence>
<feature type="region of interest" description="Disordered" evidence="11">
    <location>
        <begin position="1071"/>
        <end position="1242"/>
    </location>
</feature>
<dbReference type="CDD" id="cd00060">
    <property type="entry name" value="FHA"/>
    <property type="match status" value="1"/>
</dbReference>
<reference evidence="14" key="1">
    <citation type="journal article" date="2020" name="Stud. Mycol.">
        <title>101 Dothideomycetes genomes: a test case for predicting lifestyles and emergence of pathogens.</title>
        <authorList>
            <person name="Haridas S."/>
            <person name="Albert R."/>
            <person name="Binder M."/>
            <person name="Bloem J."/>
            <person name="Labutti K."/>
            <person name="Salamov A."/>
            <person name="Andreopoulos B."/>
            <person name="Baker S."/>
            <person name="Barry K."/>
            <person name="Bills G."/>
            <person name="Bluhm B."/>
            <person name="Cannon C."/>
            <person name="Castanera R."/>
            <person name="Culley D."/>
            <person name="Daum C."/>
            <person name="Ezra D."/>
            <person name="Gonzalez J."/>
            <person name="Henrissat B."/>
            <person name="Kuo A."/>
            <person name="Liang C."/>
            <person name="Lipzen A."/>
            <person name="Lutzoni F."/>
            <person name="Magnuson J."/>
            <person name="Mondo S."/>
            <person name="Nolan M."/>
            <person name="Ohm R."/>
            <person name="Pangilinan J."/>
            <person name="Park H.-J."/>
            <person name="Ramirez L."/>
            <person name="Alfaro M."/>
            <person name="Sun H."/>
            <person name="Tritt A."/>
            <person name="Yoshinaga Y."/>
            <person name="Zwiers L.-H."/>
            <person name="Turgeon B."/>
            <person name="Goodwin S."/>
            <person name="Spatafora J."/>
            <person name="Crous P."/>
            <person name="Grigoriev I."/>
        </authorList>
    </citation>
    <scope>NUCLEOTIDE SEQUENCE</scope>
    <source>
        <strain evidence="14">CBS 123094</strain>
    </source>
</reference>
<evidence type="ECO:0000256" key="11">
    <source>
        <dbReference type="SAM" id="MobiDB-lite"/>
    </source>
</evidence>
<dbReference type="InterPro" id="IPR053235">
    <property type="entry name" value="Ser_Thr_kinase"/>
</dbReference>
<evidence type="ECO:0000256" key="3">
    <source>
        <dbReference type="ARBA" id="ARBA00011534"/>
    </source>
</evidence>
<dbReference type="Proteomes" id="UP000799779">
    <property type="component" value="Unassembled WGS sequence"/>
</dbReference>
<dbReference type="PROSITE" id="PS50006">
    <property type="entry name" value="FHA_DOMAIN"/>
    <property type="match status" value="1"/>
</dbReference>
<dbReference type="Gene3D" id="1.10.510.10">
    <property type="entry name" value="Transferase(Phosphotransferase) domain 1"/>
    <property type="match status" value="1"/>
</dbReference>
<evidence type="ECO:0000256" key="1">
    <source>
        <dbReference type="ARBA" id="ARBA00003747"/>
    </source>
</evidence>
<dbReference type="PANTHER" id="PTHR24361:SF678">
    <property type="entry name" value="SPORULATION-SPECIFIC PROTEIN 1"/>
    <property type="match status" value="1"/>
</dbReference>
<evidence type="ECO:0000256" key="5">
    <source>
        <dbReference type="ARBA" id="ARBA00013948"/>
    </source>
</evidence>
<evidence type="ECO:0000259" key="12">
    <source>
        <dbReference type="PROSITE" id="PS50006"/>
    </source>
</evidence>
<dbReference type="InterPro" id="IPR000253">
    <property type="entry name" value="FHA_dom"/>
</dbReference>
<comment type="subunit">
    <text evidence="3">Component of the EKC/KEOPS complex composed of at least BUD32, CGI121, GON7, KAE1 and PCC1; the whole complex dimerizes.</text>
</comment>
<comment type="catalytic activity">
    <reaction evidence="10">
        <text>L-seryl-[protein] + ATP = O-phospho-L-seryl-[protein] + ADP + H(+)</text>
        <dbReference type="Rhea" id="RHEA:17989"/>
        <dbReference type="Rhea" id="RHEA-COMP:9863"/>
        <dbReference type="Rhea" id="RHEA-COMP:11604"/>
        <dbReference type="ChEBI" id="CHEBI:15378"/>
        <dbReference type="ChEBI" id="CHEBI:29999"/>
        <dbReference type="ChEBI" id="CHEBI:30616"/>
        <dbReference type="ChEBI" id="CHEBI:83421"/>
        <dbReference type="ChEBI" id="CHEBI:456216"/>
        <dbReference type="EC" id="2.7.11.1"/>
    </reaction>
</comment>
<evidence type="ECO:0000259" key="13">
    <source>
        <dbReference type="PROSITE" id="PS50011"/>
    </source>
</evidence>
<dbReference type="InterPro" id="IPR000719">
    <property type="entry name" value="Prot_kinase_dom"/>
</dbReference>
<dbReference type="AlphaFoldDB" id="A0A6A5WWW4"/>
<feature type="domain" description="Protein kinase" evidence="13">
    <location>
        <begin position="245"/>
        <end position="507"/>
    </location>
</feature>
<dbReference type="PROSITE" id="PS00109">
    <property type="entry name" value="PROTEIN_KINASE_TYR"/>
    <property type="match status" value="1"/>
</dbReference>
<dbReference type="InterPro" id="IPR008984">
    <property type="entry name" value="SMAD_FHA_dom_sf"/>
</dbReference>
<evidence type="ECO:0000256" key="6">
    <source>
        <dbReference type="ARBA" id="ARBA00019973"/>
    </source>
</evidence>
<comment type="similarity">
    <text evidence="2">Belongs to the protein kinase superfamily. CAMK Ser/Thr protein kinase family. CHEK2 subfamily.</text>
</comment>
<dbReference type="OrthoDB" id="5419928at2759"/>
<dbReference type="SUPFAM" id="SSF56112">
    <property type="entry name" value="Protein kinase-like (PK-like)"/>
    <property type="match status" value="1"/>
</dbReference>
<feature type="domain" description="FHA" evidence="12">
    <location>
        <begin position="98"/>
        <end position="149"/>
    </location>
</feature>
<dbReference type="SUPFAM" id="SSF49879">
    <property type="entry name" value="SMAD/FHA domain"/>
    <property type="match status" value="1"/>
</dbReference>
<dbReference type="GO" id="GO:0005737">
    <property type="term" value="C:cytoplasm"/>
    <property type="evidence" value="ECO:0007669"/>
    <property type="project" value="TreeGrafter"/>
</dbReference>
<feature type="compositionally biased region" description="Basic residues" evidence="11">
    <location>
        <begin position="1187"/>
        <end position="1196"/>
    </location>
</feature>
<dbReference type="GO" id="GO:0005524">
    <property type="term" value="F:ATP binding"/>
    <property type="evidence" value="ECO:0007669"/>
    <property type="project" value="InterPro"/>
</dbReference>
<dbReference type="InterPro" id="IPR011009">
    <property type="entry name" value="Kinase-like_dom_sf"/>
</dbReference>
<feature type="compositionally biased region" description="Basic and acidic residues" evidence="11">
    <location>
        <begin position="1171"/>
        <end position="1186"/>
    </location>
</feature>
<dbReference type="EMBL" id="ML977563">
    <property type="protein sequence ID" value="KAF2005444.1"/>
    <property type="molecule type" value="Genomic_DNA"/>
</dbReference>
<evidence type="ECO:0000256" key="2">
    <source>
        <dbReference type="ARBA" id="ARBA00005575"/>
    </source>
</evidence>
<gene>
    <name evidence="14" type="ORF">P154DRAFT_530654</name>
</gene>
<dbReference type="Gene3D" id="2.60.200.20">
    <property type="match status" value="1"/>
</dbReference>
<feature type="compositionally biased region" description="Basic and acidic residues" evidence="11">
    <location>
        <begin position="1137"/>
        <end position="1155"/>
    </location>
</feature>
<name>A0A6A5WWW4_9PLEO</name>